<dbReference type="EMBL" id="JBBMFM010000094">
    <property type="protein sequence ID" value="MEQ2427232.1"/>
    <property type="molecule type" value="Genomic_DNA"/>
</dbReference>
<evidence type="ECO:0000256" key="3">
    <source>
        <dbReference type="ARBA" id="ARBA00022676"/>
    </source>
</evidence>
<reference evidence="6 7" key="1">
    <citation type="submission" date="2024-03" db="EMBL/GenBank/DDBJ databases">
        <title>Human intestinal bacterial collection.</title>
        <authorList>
            <person name="Pauvert C."/>
            <person name="Hitch T.C.A."/>
            <person name="Clavel T."/>
        </authorList>
    </citation>
    <scope>NUCLEOTIDE SEQUENCE [LARGE SCALE GENOMIC DNA]</scope>
    <source>
        <strain evidence="6 7">CLA-SR-H021</strain>
    </source>
</reference>
<proteinExistence type="inferred from homology"/>
<comment type="pathway">
    <text evidence="1">Cell wall biogenesis; cell wall polysaccharide biosynthesis.</text>
</comment>
<dbReference type="Pfam" id="PF00535">
    <property type="entry name" value="Glycos_transf_2"/>
    <property type="match status" value="1"/>
</dbReference>
<dbReference type="InterPro" id="IPR001173">
    <property type="entry name" value="Glyco_trans_2-like"/>
</dbReference>
<sequence length="299" mass="34295">MNTKMKMLAIVMVTYNGIAYTLECIDSVMKSTFGNYTVVVVDNNSSDGTPDIVEERYDNRVIVIRQNSNTGFAKANNLGARYAIENGAKYILLLNNDTEIDNLMLETLWSSREEKCILAPKIYYFDCKNVIWFAGGKINKLKGCSEHVGLNCADNEEYSTGKEMEFATGCCMFMPSAIITDTELFDENYFMYLEDSDFCLRAKLAGYSIKYVPSAKMWHKVSSTSGKGTSKFQVYYNTRNRLYFVKKNRYYFRFLTFPYVLAFSVLRGIKGKVLNRESKYALQAIRDFFRGEMGINLDL</sequence>
<dbReference type="GO" id="GO:0016757">
    <property type="term" value="F:glycosyltransferase activity"/>
    <property type="evidence" value="ECO:0007669"/>
    <property type="project" value="UniProtKB-KW"/>
</dbReference>
<dbReference type="PANTHER" id="PTHR43179:SF12">
    <property type="entry name" value="GALACTOFURANOSYLTRANSFERASE GLFT2"/>
    <property type="match status" value="1"/>
</dbReference>
<dbReference type="Gene3D" id="3.90.550.10">
    <property type="entry name" value="Spore Coat Polysaccharide Biosynthesis Protein SpsA, Chain A"/>
    <property type="match status" value="1"/>
</dbReference>
<dbReference type="EC" id="2.4.-.-" evidence="6"/>
<dbReference type="CDD" id="cd04186">
    <property type="entry name" value="GT_2_like_c"/>
    <property type="match status" value="1"/>
</dbReference>
<dbReference type="RefSeq" id="WP_008721508.1">
    <property type="nucleotide sequence ID" value="NZ_JBBMFM010000094.1"/>
</dbReference>
<evidence type="ECO:0000256" key="1">
    <source>
        <dbReference type="ARBA" id="ARBA00004776"/>
    </source>
</evidence>
<evidence type="ECO:0000256" key="4">
    <source>
        <dbReference type="ARBA" id="ARBA00022679"/>
    </source>
</evidence>
<evidence type="ECO:0000259" key="5">
    <source>
        <dbReference type="Pfam" id="PF00535"/>
    </source>
</evidence>
<evidence type="ECO:0000256" key="2">
    <source>
        <dbReference type="ARBA" id="ARBA00006739"/>
    </source>
</evidence>
<feature type="domain" description="Glycosyltransferase 2-like" evidence="5">
    <location>
        <begin position="10"/>
        <end position="137"/>
    </location>
</feature>
<comment type="similarity">
    <text evidence="2">Belongs to the glycosyltransferase 2 family.</text>
</comment>
<gene>
    <name evidence="6" type="ORF">WMQ36_19905</name>
</gene>
<protein>
    <submittedName>
        <fullName evidence="6">Glycosyltransferase family 2 protein</fullName>
        <ecNumber evidence="6">2.4.-.-</ecNumber>
    </submittedName>
</protein>
<dbReference type="SUPFAM" id="SSF53448">
    <property type="entry name" value="Nucleotide-diphospho-sugar transferases"/>
    <property type="match status" value="1"/>
</dbReference>
<dbReference type="PANTHER" id="PTHR43179">
    <property type="entry name" value="RHAMNOSYLTRANSFERASE WBBL"/>
    <property type="match status" value="1"/>
</dbReference>
<name>A0ABV1DA35_9FIRM</name>
<evidence type="ECO:0000313" key="7">
    <source>
        <dbReference type="Proteomes" id="UP001454086"/>
    </source>
</evidence>
<evidence type="ECO:0000313" key="6">
    <source>
        <dbReference type="EMBL" id="MEQ2427232.1"/>
    </source>
</evidence>
<comment type="caution">
    <text evidence="6">The sequence shown here is derived from an EMBL/GenBank/DDBJ whole genome shotgun (WGS) entry which is preliminary data.</text>
</comment>
<dbReference type="Proteomes" id="UP001454086">
    <property type="component" value="Unassembled WGS sequence"/>
</dbReference>
<accession>A0ABV1DA35</accession>
<keyword evidence="7" id="KW-1185">Reference proteome</keyword>
<organism evidence="6 7">
    <name type="scientific">Enterocloster hominis</name>
    <name type="common">ex Hitch et al. 2024</name>
    <dbReference type="NCBI Taxonomy" id="1917870"/>
    <lineage>
        <taxon>Bacteria</taxon>
        <taxon>Bacillati</taxon>
        <taxon>Bacillota</taxon>
        <taxon>Clostridia</taxon>
        <taxon>Lachnospirales</taxon>
        <taxon>Lachnospiraceae</taxon>
        <taxon>Enterocloster</taxon>
    </lineage>
</organism>
<dbReference type="Pfam" id="PF13641">
    <property type="entry name" value="Glyco_tranf_2_3"/>
    <property type="match status" value="1"/>
</dbReference>
<keyword evidence="3 6" id="KW-0328">Glycosyltransferase</keyword>
<dbReference type="InterPro" id="IPR029044">
    <property type="entry name" value="Nucleotide-diphossugar_trans"/>
</dbReference>
<keyword evidence="4 6" id="KW-0808">Transferase</keyword>